<name>K0IJL7_NITGG</name>
<feature type="transmembrane region" description="Helical" evidence="1">
    <location>
        <begin position="12"/>
        <end position="33"/>
    </location>
</feature>
<dbReference type="InParanoid" id="K0IJL7"/>
<organism evidence="2 3">
    <name type="scientific">Nitrososphaera gargensis (strain Ga9.2)</name>
    <dbReference type="NCBI Taxonomy" id="1237085"/>
    <lineage>
        <taxon>Archaea</taxon>
        <taxon>Nitrososphaerota</taxon>
        <taxon>Nitrososphaeria</taxon>
        <taxon>Nitrososphaerales</taxon>
        <taxon>Nitrososphaeraceae</taxon>
        <taxon>Nitrososphaera</taxon>
    </lineage>
</organism>
<dbReference type="RefSeq" id="WP_015019009.1">
    <property type="nucleotide sequence ID" value="NC_018719.1"/>
</dbReference>
<feature type="transmembrane region" description="Helical" evidence="1">
    <location>
        <begin position="53"/>
        <end position="71"/>
    </location>
</feature>
<reference evidence="2 3" key="1">
    <citation type="journal article" date="2012" name="Environ. Microbiol.">
        <title>The genome of the ammonia-oxidizing Candidatus Nitrososphaera gargensis: insights into metabolic versatility and environmental adaptations.</title>
        <authorList>
            <person name="Spang A."/>
            <person name="Poehlein A."/>
            <person name="Offre P."/>
            <person name="Zumbragel S."/>
            <person name="Haider S."/>
            <person name="Rychlik N."/>
            <person name="Nowka B."/>
            <person name="Schmeisser C."/>
            <person name="Lebedeva E.V."/>
            <person name="Rattei T."/>
            <person name="Bohm C."/>
            <person name="Schmid M."/>
            <person name="Galushko A."/>
            <person name="Hatzenpichler R."/>
            <person name="Weinmaier T."/>
            <person name="Daniel R."/>
            <person name="Schleper C."/>
            <person name="Spieck E."/>
            <person name="Streit W."/>
            <person name="Wagner M."/>
        </authorList>
    </citation>
    <scope>NUCLEOTIDE SEQUENCE [LARGE SCALE GENOMIC DNA]</scope>
    <source>
        <strain evidence="3">Ga9.2</strain>
    </source>
</reference>
<gene>
    <name evidence="2" type="ordered locus">Ngar_c15380</name>
</gene>
<feature type="transmembrane region" description="Helical" evidence="1">
    <location>
        <begin position="108"/>
        <end position="135"/>
    </location>
</feature>
<keyword evidence="3" id="KW-1185">Reference proteome</keyword>
<protein>
    <submittedName>
        <fullName evidence="2">Uncharacterized protein</fullName>
    </submittedName>
</protein>
<feature type="transmembrane region" description="Helical" evidence="1">
    <location>
        <begin position="83"/>
        <end position="102"/>
    </location>
</feature>
<keyword evidence="1" id="KW-0472">Membrane</keyword>
<dbReference type="BioCyc" id="CNIT1237085:G1324-1536-MONOMER"/>
<dbReference type="KEGG" id="nga:Ngar_c15380"/>
<dbReference type="HOGENOM" id="CLU_147146_0_0_2"/>
<evidence type="ECO:0000313" key="3">
    <source>
        <dbReference type="Proteomes" id="UP000008037"/>
    </source>
</evidence>
<dbReference type="GeneID" id="13797797"/>
<dbReference type="EMBL" id="CP002408">
    <property type="protein sequence ID" value="AFU58472.1"/>
    <property type="molecule type" value="Genomic_DNA"/>
</dbReference>
<dbReference type="Proteomes" id="UP000008037">
    <property type="component" value="Chromosome"/>
</dbReference>
<dbReference type="OrthoDB" id="11147at2157"/>
<proteinExistence type="predicted"/>
<evidence type="ECO:0000256" key="1">
    <source>
        <dbReference type="SAM" id="Phobius"/>
    </source>
</evidence>
<evidence type="ECO:0000313" key="2">
    <source>
        <dbReference type="EMBL" id="AFU58472.1"/>
    </source>
</evidence>
<dbReference type="STRING" id="1237085.Ngar_c15380"/>
<keyword evidence="1" id="KW-0812">Transmembrane</keyword>
<sequence length="151" mass="15841">MRLKLEEWTSLASLALSIMFVVLLLSFYNFLIGPEGEGPEAVVDPGSLVLQEIFISGAPSLALAGFAFGMAKTFGTKIGGTMLVASGVIMIAGMIAGIPLLARISEQYIVGVVGYVPYFFMTAGAGVAAMGGYLIAATKRRPISSDLDDLR</sequence>
<dbReference type="AlphaFoldDB" id="K0IJL7"/>
<accession>K0IJL7</accession>
<keyword evidence="1" id="KW-1133">Transmembrane helix</keyword>